<dbReference type="SMART" id="SM00554">
    <property type="entry name" value="FAS1"/>
    <property type="match status" value="3"/>
</dbReference>
<dbReference type="PANTHER" id="PTHR10900:SF77">
    <property type="entry name" value="FI19380P1"/>
    <property type="match status" value="1"/>
</dbReference>
<dbReference type="Proteomes" id="UP000002208">
    <property type="component" value="Chromosome"/>
</dbReference>
<feature type="region of interest" description="Disordered" evidence="1">
    <location>
        <begin position="207"/>
        <end position="242"/>
    </location>
</feature>
<evidence type="ECO:0000256" key="1">
    <source>
        <dbReference type="SAM" id="MobiDB-lite"/>
    </source>
</evidence>
<evidence type="ECO:0000313" key="5">
    <source>
        <dbReference type="Proteomes" id="UP000002208"/>
    </source>
</evidence>
<keyword evidence="2" id="KW-0732">Signal</keyword>
<dbReference type="OrthoDB" id="9800666at2"/>
<dbReference type="AlphaFoldDB" id="C1CW95"/>
<keyword evidence="5" id="KW-1185">Reference proteome</keyword>
<dbReference type="Gene3D" id="2.30.180.10">
    <property type="entry name" value="FAS1 domain"/>
    <property type="match status" value="3"/>
</dbReference>
<feature type="domain" description="FAS1" evidence="3">
    <location>
        <begin position="247"/>
        <end position="366"/>
    </location>
</feature>
<feature type="chain" id="PRO_5002905769" evidence="2">
    <location>
        <begin position="21"/>
        <end position="539"/>
    </location>
</feature>
<feature type="signal peptide" evidence="2">
    <location>
        <begin position="1"/>
        <end position="20"/>
    </location>
</feature>
<dbReference type="InterPro" id="IPR000782">
    <property type="entry name" value="FAS1_domain"/>
</dbReference>
<accession>C1CW95</accession>
<gene>
    <name evidence="4" type="ordered locus">Deide_15070</name>
</gene>
<dbReference type="FunFam" id="2.30.180.10:FF:000032">
    <property type="entry name" value="Fasciclin domain-containing protein, putative"/>
    <property type="match status" value="1"/>
</dbReference>
<feature type="compositionally biased region" description="Low complexity" evidence="1">
    <location>
        <begin position="211"/>
        <end position="242"/>
    </location>
</feature>
<sequence length="539" mass="55718">MKKQTSLITLGLMLVTPALAGGGTAPAAKPATAACRSIAQIVMTDPNFSTLATAVEAAGLSQTLMSGQYTVFAPTNAAFAKLPSDALAAVLNDPEMLRSVLTYHVVAGKVTAKQVMGMKAGKTLNGANVSVMTSGNRVMVGGANVTRADVMACNGIIHVIDTVLMPPMAAAPAAAPVAAAPAPTTTTTTTTTAPLAFDITKIPATPLSGATTSTSTTTTTETATTETTTTETATTETTETTETTMASDTLYDVIVADERFSTLRDLLSDAELTETLTTGEFTIFAPTNEAFEALDQDQLALIASNPETLRQVLQYHVVQGRVTAEQISGNQALTTLHGGTLMPAQGINGQPLTASNGTIYVVNRVFLPQGLVIPTAPAGEATTTTTTTTTTPATTTTITITTSSQPIFASLVTNPLYTTLVDLLRTAGLEQMLSSGDYTILAPTNEAFGRIPAADLTALRADTARLRQVLLRHIIPSRVTATALSTVTELKTSQGATLTVQTSGTPAVTRIGDATVLMTGAVETTSGPIYSIDTVLMPR</sequence>
<dbReference type="InterPro" id="IPR050904">
    <property type="entry name" value="Adhesion/Biosynth-related"/>
</dbReference>
<dbReference type="RefSeq" id="WP_012693585.1">
    <property type="nucleotide sequence ID" value="NC_012526.1"/>
</dbReference>
<name>C1CW95_DEIDV</name>
<dbReference type="GO" id="GO:0005615">
    <property type="term" value="C:extracellular space"/>
    <property type="evidence" value="ECO:0007669"/>
    <property type="project" value="TreeGrafter"/>
</dbReference>
<dbReference type="HOGENOM" id="CLU_476282_0_0_0"/>
<reference evidence="4 5" key="1">
    <citation type="journal article" date="2009" name="PLoS Genet.">
        <title>Alliance of proteomics and genomics to unravel the specificities of Sahara bacterium Deinococcus deserti.</title>
        <authorList>
            <person name="de Groot A."/>
            <person name="Dulermo R."/>
            <person name="Ortet P."/>
            <person name="Blanchard L."/>
            <person name="Guerin P."/>
            <person name="Fernandez B."/>
            <person name="Vacherie B."/>
            <person name="Dossat C."/>
            <person name="Jolivet E."/>
            <person name="Siguier P."/>
            <person name="Chandler M."/>
            <person name="Barakat M."/>
            <person name="Dedieu A."/>
            <person name="Barbe V."/>
            <person name="Heulin T."/>
            <person name="Sommer S."/>
            <person name="Achouak W."/>
            <person name="Armengaud J."/>
        </authorList>
    </citation>
    <scope>NUCLEOTIDE SEQUENCE [LARGE SCALE GENOMIC DNA]</scope>
    <source>
        <strain evidence="5">DSM 17065 / CIP 109153 / LMG 22923 / VCD115</strain>
    </source>
</reference>
<dbReference type="FunFam" id="2.30.180.10:FF:000019">
    <property type="entry name" value="Cell surface lipoprotein"/>
    <property type="match status" value="1"/>
</dbReference>
<proteinExistence type="predicted"/>
<organism evidence="4 5">
    <name type="scientific">Deinococcus deserti (strain DSM 17065 / CIP 109153 / LMG 22923 / VCD115)</name>
    <dbReference type="NCBI Taxonomy" id="546414"/>
    <lineage>
        <taxon>Bacteria</taxon>
        <taxon>Thermotogati</taxon>
        <taxon>Deinococcota</taxon>
        <taxon>Deinococci</taxon>
        <taxon>Deinococcales</taxon>
        <taxon>Deinococcaceae</taxon>
        <taxon>Deinococcus</taxon>
    </lineage>
</organism>
<evidence type="ECO:0000259" key="3">
    <source>
        <dbReference type="PROSITE" id="PS50213"/>
    </source>
</evidence>
<dbReference type="STRING" id="546414.Deide_15070"/>
<dbReference type="KEGG" id="ddr:Deide_15070"/>
<dbReference type="eggNOG" id="COG2335">
    <property type="taxonomic scope" value="Bacteria"/>
</dbReference>
<dbReference type="SUPFAM" id="SSF82153">
    <property type="entry name" value="FAS1 domain"/>
    <property type="match status" value="3"/>
</dbReference>
<feature type="domain" description="FAS1" evidence="3">
    <location>
        <begin position="404"/>
        <end position="536"/>
    </location>
</feature>
<feature type="domain" description="FAS1" evidence="3">
    <location>
        <begin position="35"/>
        <end position="164"/>
    </location>
</feature>
<dbReference type="InterPro" id="IPR036378">
    <property type="entry name" value="FAS1_dom_sf"/>
</dbReference>
<evidence type="ECO:0000313" key="4">
    <source>
        <dbReference type="EMBL" id="ACO46462.1"/>
    </source>
</evidence>
<dbReference type="EMBL" id="CP001114">
    <property type="protein sequence ID" value="ACO46462.1"/>
    <property type="molecule type" value="Genomic_DNA"/>
</dbReference>
<dbReference type="PROSITE" id="PS50213">
    <property type="entry name" value="FAS1"/>
    <property type="match status" value="3"/>
</dbReference>
<evidence type="ECO:0000256" key="2">
    <source>
        <dbReference type="SAM" id="SignalP"/>
    </source>
</evidence>
<dbReference type="PANTHER" id="PTHR10900">
    <property type="entry name" value="PERIOSTIN-RELATED"/>
    <property type="match status" value="1"/>
</dbReference>
<protein>
    <submittedName>
        <fullName evidence="4">Putative Fasciclin domain protein</fullName>
    </submittedName>
</protein>
<dbReference type="PaxDb" id="546414-Deide_15070"/>
<dbReference type="Pfam" id="PF02469">
    <property type="entry name" value="Fasciclin"/>
    <property type="match status" value="3"/>
</dbReference>